<evidence type="ECO:0000256" key="10">
    <source>
        <dbReference type="SAM" id="Phobius"/>
    </source>
</evidence>
<feature type="transmembrane region" description="Helical" evidence="10">
    <location>
        <begin position="336"/>
        <end position="355"/>
    </location>
</feature>
<feature type="transmembrane region" description="Helical" evidence="10">
    <location>
        <begin position="270"/>
        <end position="288"/>
    </location>
</feature>
<feature type="transmembrane region" description="Helical" evidence="10">
    <location>
        <begin position="367"/>
        <end position="389"/>
    </location>
</feature>
<evidence type="ECO:0000256" key="6">
    <source>
        <dbReference type="ARBA" id="ARBA00023053"/>
    </source>
</evidence>
<keyword evidence="8 10" id="KW-0472">Membrane</keyword>
<evidence type="ECO:0000256" key="3">
    <source>
        <dbReference type="ARBA" id="ARBA00022475"/>
    </source>
</evidence>
<comment type="subcellular location">
    <subcellularLocation>
        <location evidence="1">Cell membrane</location>
        <topology evidence="1">Multi-pass membrane protein</topology>
    </subcellularLocation>
</comment>
<evidence type="ECO:0000256" key="5">
    <source>
        <dbReference type="ARBA" id="ARBA00022989"/>
    </source>
</evidence>
<dbReference type="GO" id="GO:0015386">
    <property type="term" value="F:potassium:proton antiporter activity"/>
    <property type="evidence" value="ECO:0007669"/>
    <property type="project" value="TreeGrafter"/>
</dbReference>
<dbReference type="Pfam" id="PF00999">
    <property type="entry name" value="Na_H_Exchanger"/>
    <property type="match status" value="1"/>
</dbReference>
<accession>A0A5D4RJZ1</accession>
<feature type="domain" description="Cation/H+ exchanger transmembrane" evidence="11">
    <location>
        <begin position="8"/>
        <end position="390"/>
    </location>
</feature>
<keyword evidence="7" id="KW-0406">Ion transport</keyword>
<dbReference type="RefSeq" id="WP_148973999.1">
    <property type="nucleotide sequence ID" value="NZ_JBNIKT010000014.1"/>
</dbReference>
<keyword evidence="6" id="KW-0915">Sodium</keyword>
<evidence type="ECO:0000256" key="4">
    <source>
        <dbReference type="ARBA" id="ARBA00022692"/>
    </source>
</evidence>
<dbReference type="EMBL" id="VTER01000003">
    <property type="protein sequence ID" value="TYS50176.1"/>
    <property type="molecule type" value="Genomic_DNA"/>
</dbReference>
<name>A0A5D4RJZ1_9BACI</name>
<sequence length="396" mass="43249">MEPIKIILLLLAGYIVLTIDKKKKLFPGPPVLVVIGICLSFIGYFASLHIGKEILYDIFLPSLLFISAYRFPPAALKKNAGMIGFLSTAGLLITALLLGAAIYYFANLFISISFLGSLMIAAILTPTDPVSVISILKEASSDPRVSEIVEGESMINDGTSFVLFTVLTGMFARGESFSVFSFAKDFLFVSLGGIFLGLICGWIVSKAVHVTERKDYQVMLSIILSYGIFYAAELAGVSGVLATVSAGIMLSWEFNHTNKEDHYRESLDSFWGIIEPTIISLVFLMIGIEATSHLAIDQWGIAFVIFAMSILIRFAVIHGTVLALPKERKLFSWRESSIISWAGIKGTMSVVLLLILDAAQTTRADMIISLTFTAVILSLIIQSSTIYPLSKALIKK</sequence>
<evidence type="ECO:0000259" key="11">
    <source>
        <dbReference type="Pfam" id="PF00999"/>
    </source>
</evidence>
<dbReference type="Proteomes" id="UP000322139">
    <property type="component" value="Unassembled WGS sequence"/>
</dbReference>
<proteinExistence type="predicted"/>
<dbReference type="GO" id="GO:0005886">
    <property type="term" value="C:plasma membrane"/>
    <property type="evidence" value="ECO:0007669"/>
    <property type="project" value="UniProtKB-SubCell"/>
</dbReference>
<evidence type="ECO:0000256" key="7">
    <source>
        <dbReference type="ARBA" id="ARBA00023065"/>
    </source>
</evidence>
<feature type="transmembrane region" description="Helical" evidence="10">
    <location>
        <begin position="54"/>
        <end position="71"/>
    </location>
</feature>
<dbReference type="PANTHER" id="PTHR10110:SF86">
    <property type="entry name" value="SODIUM_HYDROGEN EXCHANGER 7"/>
    <property type="match status" value="1"/>
</dbReference>
<dbReference type="InterPro" id="IPR018422">
    <property type="entry name" value="Cation/H_exchanger_CPA1"/>
</dbReference>
<feature type="transmembrane region" description="Helical" evidence="10">
    <location>
        <begin position="28"/>
        <end position="47"/>
    </location>
</feature>
<gene>
    <name evidence="12" type="ORF">FZD51_06390</name>
</gene>
<feature type="transmembrane region" description="Helical" evidence="10">
    <location>
        <begin position="83"/>
        <end position="105"/>
    </location>
</feature>
<comment type="caution">
    <text evidence="12">The sequence shown here is derived from an EMBL/GenBank/DDBJ whole genome shotgun (WGS) entry which is preliminary data.</text>
</comment>
<evidence type="ECO:0000313" key="13">
    <source>
        <dbReference type="Proteomes" id="UP000322139"/>
    </source>
</evidence>
<keyword evidence="5 10" id="KW-1133">Transmembrane helix</keyword>
<evidence type="ECO:0000256" key="9">
    <source>
        <dbReference type="ARBA" id="ARBA00023201"/>
    </source>
</evidence>
<dbReference type="GO" id="GO:0051453">
    <property type="term" value="P:regulation of intracellular pH"/>
    <property type="evidence" value="ECO:0007669"/>
    <property type="project" value="TreeGrafter"/>
</dbReference>
<dbReference type="GO" id="GO:0098719">
    <property type="term" value="P:sodium ion import across plasma membrane"/>
    <property type="evidence" value="ECO:0007669"/>
    <property type="project" value="TreeGrafter"/>
</dbReference>
<dbReference type="PANTHER" id="PTHR10110">
    <property type="entry name" value="SODIUM/HYDROGEN EXCHANGER"/>
    <property type="match status" value="1"/>
</dbReference>
<organism evidence="12 13">
    <name type="scientific">Bacillus infantis</name>
    <dbReference type="NCBI Taxonomy" id="324767"/>
    <lineage>
        <taxon>Bacteria</taxon>
        <taxon>Bacillati</taxon>
        <taxon>Bacillota</taxon>
        <taxon>Bacilli</taxon>
        <taxon>Bacillales</taxon>
        <taxon>Bacillaceae</taxon>
        <taxon>Bacillus</taxon>
    </lineage>
</organism>
<dbReference type="GO" id="GO:0015385">
    <property type="term" value="F:sodium:proton antiporter activity"/>
    <property type="evidence" value="ECO:0007669"/>
    <property type="project" value="InterPro"/>
</dbReference>
<keyword evidence="3" id="KW-1003">Cell membrane</keyword>
<feature type="transmembrane region" description="Helical" evidence="10">
    <location>
        <begin position="300"/>
        <end position="324"/>
    </location>
</feature>
<dbReference type="InterPro" id="IPR006153">
    <property type="entry name" value="Cation/H_exchanger_TM"/>
</dbReference>
<feature type="transmembrane region" description="Helical" evidence="10">
    <location>
        <begin position="186"/>
        <end position="204"/>
    </location>
</feature>
<dbReference type="AlphaFoldDB" id="A0A5D4RJZ1"/>
<reference evidence="12 13" key="1">
    <citation type="submission" date="2019-08" db="EMBL/GenBank/DDBJ databases">
        <title>Bacillus genomes from the desert of Cuatro Cienegas, Coahuila.</title>
        <authorList>
            <person name="Olmedo-Alvarez G."/>
        </authorList>
    </citation>
    <scope>NUCLEOTIDE SEQUENCE [LARGE SCALE GENOMIC DNA]</scope>
    <source>
        <strain evidence="12 13">CH446_14T</strain>
    </source>
</reference>
<evidence type="ECO:0000256" key="2">
    <source>
        <dbReference type="ARBA" id="ARBA00022448"/>
    </source>
</evidence>
<evidence type="ECO:0000256" key="8">
    <source>
        <dbReference type="ARBA" id="ARBA00023136"/>
    </source>
</evidence>
<protein>
    <submittedName>
        <fullName evidence="12">Sodium:proton antiporter</fullName>
    </submittedName>
</protein>
<evidence type="ECO:0000256" key="1">
    <source>
        <dbReference type="ARBA" id="ARBA00004651"/>
    </source>
</evidence>
<dbReference type="Gene3D" id="6.10.140.1330">
    <property type="match status" value="1"/>
</dbReference>
<evidence type="ECO:0000313" key="12">
    <source>
        <dbReference type="EMBL" id="TYS50176.1"/>
    </source>
</evidence>
<keyword evidence="2" id="KW-0813">Transport</keyword>
<feature type="transmembrane region" description="Helical" evidence="10">
    <location>
        <begin position="112"/>
        <end position="135"/>
    </location>
</feature>
<keyword evidence="4 10" id="KW-0812">Transmembrane</keyword>
<feature type="transmembrane region" description="Helical" evidence="10">
    <location>
        <begin position="224"/>
        <end position="250"/>
    </location>
</feature>
<keyword evidence="9" id="KW-0739">Sodium transport</keyword>